<dbReference type="AlphaFoldDB" id="A0A1W9KRW6"/>
<comment type="caution">
    <text evidence="1">The sequence shown here is derived from an EMBL/GenBank/DDBJ whole genome shotgun (WGS) entry which is preliminary data.</text>
</comment>
<dbReference type="Proteomes" id="UP000192505">
    <property type="component" value="Unassembled WGS sequence"/>
</dbReference>
<accession>A0A1W9KRW6</accession>
<gene>
    <name evidence="1" type="ORF">BWK72_14115</name>
</gene>
<protein>
    <recommendedName>
        <fullName evidence="3">HEPN domain-containing protein</fullName>
    </recommendedName>
</protein>
<name>A0A1W9KRW6_9BURK</name>
<evidence type="ECO:0008006" key="3">
    <source>
        <dbReference type="Google" id="ProtNLM"/>
    </source>
</evidence>
<sequence>MHGTYDKLNIADEMLDGAIRAFLYTQQFFVALNLAGVAEELYGKAIRFNGGMNSQSSLIELAKTIARLEGNSELKDSDLFKVSVMHKNAIKHLDTEEQLYVEIDVEDEARSAIGCALTNHTQLDRQITPNLRRFYEFGRAWSQAAPELS</sequence>
<dbReference type="EMBL" id="MTEI01000010">
    <property type="protein sequence ID" value="OQW87105.1"/>
    <property type="molecule type" value="Genomic_DNA"/>
</dbReference>
<reference evidence="1 2" key="1">
    <citation type="submission" date="2017-01" db="EMBL/GenBank/DDBJ databases">
        <title>Novel large sulfur bacteria in the metagenomes of groundwater-fed chemosynthetic microbial mats in the Lake Huron basin.</title>
        <authorList>
            <person name="Sharrar A.M."/>
            <person name="Flood B.E."/>
            <person name="Bailey J.V."/>
            <person name="Jones D.S."/>
            <person name="Biddanda B."/>
            <person name="Ruberg S.A."/>
            <person name="Marcus D.N."/>
            <person name="Dick G.J."/>
        </authorList>
    </citation>
    <scope>NUCLEOTIDE SEQUENCE [LARGE SCALE GENOMIC DNA]</scope>
    <source>
        <strain evidence="1">A7</strain>
    </source>
</reference>
<organism evidence="1 2">
    <name type="scientific">Rhodoferax ferrireducens</name>
    <dbReference type="NCBI Taxonomy" id="192843"/>
    <lineage>
        <taxon>Bacteria</taxon>
        <taxon>Pseudomonadati</taxon>
        <taxon>Pseudomonadota</taxon>
        <taxon>Betaproteobacteria</taxon>
        <taxon>Burkholderiales</taxon>
        <taxon>Comamonadaceae</taxon>
        <taxon>Rhodoferax</taxon>
    </lineage>
</organism>
<evidence type="ECO:0000313" key="2">
    <source>
        <dbReference type="Proteomes" id="UP000192505"/>
    </source>
</evidence>
<evidence type="ECO:0000313" key="1">
    <source>
        <dbReference type="EMBL" id="OQW87105.1"/>
    </source>
</evidence>
<proteinExistence type="predicted"/>